<protein>
    <submittedName>
        <fullName evidence="2">Uncharacterized protein</fullName>
    </submittedName>
</protein>
<evidence type="ECO:0000313" key="2">
    <source>
        <dbReference type="EMBL" id="KAK9167470.1"/>
    </source>
</evidence>
<dbReference type="AlphaFoldDB" id="A0AAP0Q4U1"/>
<keyword evidence="3" id="KW-1185">Reference proteome</keyword>
<evidence type="ECO:0000313" key="3">
    <source>
        <dbReference type="Proteomes" id="UP001419268"/>
    </source>
</evidence>
<proteinExistence type="predicted"/>
<dbReference type="Proteomes" id="UP001419268">
    <property type="component" value="Unassembled WGS sequence"/>
</dbReference>
<name>A0AAP0Q4U1_9MAGN</name>
<reference evidence="2 3" key="1">
    <citation type="submission" date="2024-01" db="EMBL/GenBank/DDBJ databases">
        <title>Genome assemblies of Stephania.</title>
        <authorList>
            <person name="Yang L."/>
        </authorList>
    </citation>
    <scope>NUCLEOTIDE SEQUENCE [LARGE SCALE GENOMIC DNA]</scope>
    <source>
        <strain evidence="2">JXDWG</strain>
        <tissue evidence="2">Leaf</tissue>
    </source>
</reference>
<accession>A0AAP0Q4U1</accession>
<gene>
    <name evidence="2" type="ORF">Scep_002661</name>
</gene>
<feature type="region of interest" description="Disordered" evidence="1">
    <location>
        <begin position="17"/>
        <end position="38"/>
    </location>
</feature>
<evidence type="ECO:0000256" key="1">
    <source>
        <dbReference type="SAM" id="MobiDB-lite"/>
    </source>
</evidence>
<feature type="compositionally biased region" description="Low complexity" evidence="1">
    <location>
        <begin position="17"/>
        <end position="36"/>
    </location>
</feature>
<dbReference type="EMBL" id="JBBNAG010000001">
    <property type="protein sequence ID" value="KAK9167470.1"/>
    <property type="molecule type" value="Genomic_DNA"/>
</dbReference>
<sequence length="81" mass="9082">MSGSRSIVWLSLALVRPSSSSSRSRLHSPSSPSSSRDLIGVPASYYLENVEHLQGIFCKFIRNILEMTYASLNSLTDWFED</sequence>
<organism evidence="2 3">
    <name type="scientific">Stephania cephalantha</name>
    <dbReference type="NCBI Taxonomy" id="152367"/>
    <lineage>
        <taxon>Eukaryota</taxon>
        <taxon>Viridiplantae</taxon>
        <taxon>Streptophyta</taxon>
        <taxon>Embryophyta</taxon>
        <taxon>Tracheophyta</taxon>
        <taxon>Spermatophyta</taxon>
        <taxon>Magnoliopsida</taxon>
        <taxon>Ranunculales</taxon>
        <taxon>Menispermaceae</taxon>
        <taxon>Menispermoideae</taxon>
        <taxon>Cissampelideae</taxon>
        <taxon>Stephania</taxon>
    </lineage>
</organism>
<comment type="caution">
    <text evidence="2">The sequence shown here is derived from an EMBL/GenBank/DDBJ whole genome shotgun (WGS) entry which is preliminary data.</text>
</comment>